<sequence>MPDQKQATYGFLGTGEITAAIVTGLCSGLADPPRIVLSPRGRAASRALAARFPTVDVAAGNQEVLDRAPTVVLAVRPPVTREVLSGLSFRPDHVLVSAVAGVQLDRLREWAAPAGGLVRAIPLPQAASARSRTVVFPDHPAARALFDRVGGVLVPGEEKAFDAFSAVTATFAAHLDYLATIAGWLAAQGVDRRTATGYTTHIFGRLGESLSQHSDSLDTLIRSHATPGGNNEQFRADLRRDGVPAAVRRALDHILDRLRG</sequence>
<evidence type="ECO:0000313" key="4">
    <source>
        <dbReference type="EMBL" id="NIH81317.1"/>
    </source>
</evidence>
<dbReference type="InterPro" id="IPR029036">
    <property type="entry name" value="P5CR_dimer"/>
</dbReference>
<dbReference type="InterPro" id="IPR036291">
    <property type="entry name" value="NAD(P)-bd_dom_sf"/>
</dbReference>
<keyword evidence="4" id="KW-0560">Oxidoreductase</keyword>
<evidence type="ECO:0000259" key="2">
    <source>
        <dbReference type="Pfam" id="PF03807"/>
    </source>
</evidence>
<dbReference type="PANTHER" id="PTHR11645">
    <property type="entry name" value="PYRROLINE-5-CARBOXYLATE REDUCTASE"/>
    <property type="match status" value="1"/>
</dbReference>
<dbReference type="Proteomes" id="UP000754495">
    <property type="component" value="Unassembled WGS sequence"/>
</dbReference>
<dbReference type="InterPro" id="IPR000304">
    <property type="entry name" value="Pyrroline-COOH_reductase"/>
</dbReference>
<organism evidence="4 5">
    <name type="scientific">Amycolatopsis viridis</name>
    <dbReference type="NCBI Taxonomy" id="185678"/>
    <lineage>
        <taxon>Bacteria</taxon>
        <taxon>Bacillati</taxon>
        <taxon>Actinomycetota</taxon>
        <taxon>Actinomycetes</taxon>
        <taxon>Pseudonocardiales</taxon>
        <taxon>Pseudonocardiaceae</taxon>
        <taxon>Amycolatopsis</taxon>
    </lineage>
</organism>
<dbReference type="Gene3D" id="1.10.3730.10">
    <property type="entry name" value="ProC C-terminal domain-like"/>
    <property type="match status" value="1"/>
</dbReference>
<dbReference type="EC" id="1.5.1.2" evidence="4"/>
<dbReference type="Pfam" id="PF14748">
    <property type="entry name" value="P5CR_dimer"/>
    <property type="match status" value="1"/>
</dbReference>
<comment type="caution">
    <text evidence="4">The sequence shown here is derived from an EMBL/GenBank/DDBJ whole genome shotgun (WGS) entry which is preliminary data.</text>
</comment>
<dbReference type="SUPFAM" id="SSF51735">
    <property type="entry name" value="NAD(P)-binding Rossmann-fold domains"/>
    <property type="match status" value="1"/>
</dbReference>
<feature type="domain" description="Pyrroline-5-carboxylate reductase dimerisation" evidence="3">
    <location>
        <begin position="158"/>
        <end position="258"/>
    </location>
</feature>
<name>A0ABX0SWH3_9PSEU</name>
<dbReference type="Pfam" id="PF03807">
    <property type="entry name" value="F420_oxidored"/>
    <property type="match status" value="1"/>
</dbReference>
<gene>
    <name evidence="4" type="ORF">FHX46_003847</name>
</gene>
<dbReference type="RefSeq" id="WP_313886188.1">
    <property type="nucleotide sequence ID" value="NZ_JAANOU010000001.1"/>
</dbReference>
<dbReference type="EMBL" id="JAANOU010000001">
    <property type="protein sequence ID" value="NIH81317.1"/>
    <property type="molecule type" value="Genomic_DNA"/>
</dbReference>
<evidence type="ECO:0000313" key="5">
    <source>
        <dbReference type="Proteomes" id="UP000754495"/>
    </source>
</evidence>
<comment type="similarity">
    <text evidence="1">Belongs to the pyrroline-5-carboxylate reductase family.</text>
</comment>
<evidence type="ECO:0000259" key="3">
    <source>
        <dbReference type="Pfam" id="PF14748"/>
    </source>
</evidence>
<dbReference type="InterPro" id="IPR028939">
    <property type="entry name" value="P5C_Rdtase_cat_N"/>
</dbReference>
<accession>A0ABX0SWH3</accession>
<keyword evidence="5" id="KW-1185">Reference proteome</keyword>
<dbReference type="PANTHER" id="PTHR11645:SF13">
    <property type="entry name" value="PYRROLINE-5-CARBOXYLATE REDUCTASE CATALYTIC N-TERMINAL DOMAIN-CONTAINING PROTEIN"/>
    <property type="match status" value="1"/>
</dbReference>
<reference evidence="4 5" key="1">
    <citation type="submission" date="2020-03" db="EMBL/GenBank/DDBJ databases">
        <title>Sequencing the genomes of 1000 actinobacteria strains.</title>
        <authorList>
            <person name="Klenk H.-P."/>
        </authorList>
    </citation>
    <scope>NUCLEOTIDE SEQUENCE [LARGE SCALE GENOMIC DNA]</scope>
    <source>
        <strain evidence="4 5">DSM 45668</strain>
    </source>
</reference>
<dbReference type="GO" id="GO:0004735">
    <property type="term" value="F:pyrroline-5-carboxylate reductase activity"/>
    <property type="evidence" value="ECO:0007669"/>
    <property type="project" value="UniProtKB-EC"/>
</dbReference>
<evidence type="ECO:0000256" key="1">
    <source>
        <dbReference type="ARBA" id="ARBA00005525"/>
    </source>
</evidence>
<proteinExistence type="inferred from homology"/>
<protein>
    <submittedName>
        <fullName evidence="4">Pyrroline-5-carboxylate reductase</fullName>
        <ecNumber evidence="4">1.5.1.2</ecNumber>
    </submittedName>
</protein>
<dbReference type="Gene3D" id="3.40.50.720">
    <property type="entry name" value="NAD(P)-binding Rossmann-like Domain"/>
    <property type="match status" value="1"/>
</dbReference>
<dbReference type="PIRSF" id="PIRSF000193">
    <property type="entry name" value="Pyrrol-5-carb_rd"/>
    <property type="match status" value="1"/>
</dbReference>
<feature type="domain" description="Pyrroline-5-carboxylate reductase catalytic N-terminal" evidence="2">
    <location>
        <begin position="9"/>
        <end position="101"/>
    </location>
</feature>